<protein>
    <recommendedName>
        <fullName evidence="8">Serine/threonine-protein phosphatase 5</fullName>
        <ecNumber evidence="7">3.1.3.16</ecNumber>
    </recommendedName>
    <alternativeName>
        <fullName evidence="21">Protein phosphatase T</fullName>
    </alternativeName>
</protein>
<dbReference type="InterPro" id="IPR041753">
    <property type="entry name" value="PP5_C"/>
</dbReference>
<evidence type="ECO:0000256" key="19">
    <source>
        <dbReference type="ARBA" id="ARBA00023211"/>
    </source>
</evidence>
<feature type="domain" description="Serine/threonine specific protein phosphatases" evidence="24">
    <location>
        <begin position="186"/>
        <end position="462"/>
    </location>
</feature>
<evidence type="ECO:0000313" key="25">
    <source>
        <dbReference type="EMBL" id="SVE69715.1"/>
    </source>
</evidence>
<dbReference type="AlphaFoldDB" id="A0A4Y7LQ95"/>
<dbReference type="SMART" id="SM00028">
    <property type="entry name" value="TPR"/>
    <property type="match status" value="3"/>
</dbReference>
<comment type="subcellular location">
    <subcellularLocation>
        <location evidence="4">Cell membrane</location>
    </subcellularLocation>
    <subcellularLocation>
        <location evidence="5">Cytoplasm</location>
    </subcellularLocation>
    <subcellularLocation>
        <location evidence="3">Nucleus</location>
    </subcellularLocation>
</comment>
<keyword evidence="9" id="KW-1003">Cell membrane</keyword>
<dbReference type="GO" id="GO:0004722">
    <property type="term" value="F:protein serine/threonine phosphatase activity"/>
    <property type="evidence" value="ECO:0007669"/>
    <property type="project" value="UniProtKB-EC"/>
</dbReference>
<evidence type="ECO:0000256" key="22">
    <source>
        <dbReference type="PIRSR" id="PIRSR033096-1"/>
    </source>
</evidence>
<keyword evidence="19" id="KW-0464">Manganese</keyword>
<dbReference type="EMBL" id="LR000096">
    <property type="protein sequence ID" value="SVE69715.1"/>
    <property type="molecule type" value="mRNA"/>
</dbReference>
<dbReference type="Gene3D" id="1.25.40.10">
    <property type="entry name" value="Tetratricopeptide repeat domain"/>
    <property type="match status" value="1"/>
</dbReference>
<dbReference type="Pfam" id="PF08321">
    <property type="entry name" value="PPP5"/>
    <property type="match status" value="1"/>
</dbReference>
<keyword evidence="20" id="KW-0539">Nucleus</keyword>
<proteinExistence type="evidence at transcript level"/>
<dbReference type="SMART" id="SM00156">
    <property type="entry name" value="PP2Ac"/>
    <property type="match status" value="1"/>
</dbReference>
<feature type="active site" description="Proton donor/acceptor" evidence="22">
    <location>
        <position position="286"/>
    </location>
</feature>
<dbReference type="GO" id="GO:0046872">
    <property type="term" value="F:metal ion binding"/>
    <property type="evidence" value="ECO:0007669"/>
    <property type="project" value="UniProtKB-KW"/>
</dbReference>
<comment type="cofactor">
    <cofactor evidence="2">
        <name>Mg(2+)</name>
        <dbReference type="ChEBI" id="CHEBI:18420"/>
    </cofactor>
</comment>
<evidence type="ECO:0000256" key="17">
    <source>
        <dbReference type="ARBA" id="ARBA00022990"/>
    </source>
</evidence>
<dbReference type="InterPro" id="IPR004843">
    <property type="entry name" value="Calcineurin-like_PHP"/>
</dbReference>
<evidence type="ECO:0000256" key="23">
    <source>
        <dbReference type="PROSITE-ProRule" id="PRU00339"/>
    </source>
</evidence>
<dbReference type="PRINTS" id="PR00114">
    <property type="entry name" value="STPHPHTASE"/>
</dbReference>
<dbReference type="GO" id="GO:0005886">
    <property type="term" value="C:plasma membrane"/>
    <property type="evidence" value="ECO:0007669"/>
    <property type="project" value="UniProtKB-SubCell"/>
</dbReference>
<evidence type="ECO:0000256" key="6">
    <source>
        <dbReference type="ARBA" id="ARBA00008786"/>
    </source>
</evidence>
<dbReference type="InterPro" id="IPR011990">
    <property type="entry name" value="TPR-like_helical_dom_sf"/>
</dbReference>
<keyword evidence="10" id="KW-0963">Cytoplasm</keyword>
<evidence type="ECO:0000256" key="4">
    <source>
        <dbReference type="ARBA" id="ARBA00004236"/>
    </source>
</evidence>
<keyword evidence="11" id="KW-0479">Metal-binding</keyword>
<evidence type="ECO:0000259" key="24">
    <source>
        <dbReference type="SMART" id="SM00156"/>
    </source>
</evidence>
<evidence type="ECO:0000256" key="2">
    <source>
        <dbReference type="ARBA" id="ARBA00001946"/>
    </source>
</evidence>
<dbReference type="PANTHER" id="PTHR45668">
    <property type="entry name" value="SERINE/THREONINE-PROTEIN PHOSPHATASE 5-RELATED"/>
    <property type="match status" value="1"/>
</dbReference>
<dbReference type="InterPro" id="IPR006186">
    <property type="entry name" value="Ser/Thr-sp_prot-phosphatase"/>
</dbReference>
<dbReference type="FunFam" id="3.60.21.10:FF:000017">
    <property type="entry name" value="Serine/threonine-protein phosphatase"/>
    <property type="match status" value="1"/>
</dbReference>
<dbReference type="PANTHER" id="PTHR45668:SF5">
    <property type="entry name" value="SERINE_THREONINE-PROTEIN PHOSPHATASE 5"/>
    <property type="match status" value="1"/>
</dbReference>
<name>A0A4Y7LQ95_9CRUS</name>
<evidence type="ECO:0000256" key="8">
    <source>
        <dbReference type="ARBA" id="ARBA00020001"/>
    </source>
</evidence>
<keyword evidence="14 23" id="KW-0802">TPR repeat</keyword>
<evidence type="ECO:0000256" key="21">
    <source>
        <dbReference type="ARBA" id="ARBA00075685"/>
    </source>
</evidence>
<feature type="repeat" description="TPR" evidence="23">
    <location>
        <begin position="10"/>
        <end position="43"/>
    </location>
</feature>
<keyword evidence="12" id="KW-0677">Repeat</keyword>
<dbReference type="FunFam" id="1.25.40.10:FF:000055">
    <property type="entry name" value="Serine/threonine-protein phosphatase"/>
    <property type="match status" value="1"/>
</dbReference>
<organism evidence="25">
    <name type="scientific">Eubosmina coregoni</name>
    <dbReference type="NCBI Taxonomy" id="186181"/>
    <lineage>
        <taxon>Eukaryota</taxon>
        <taxon>Metazoa</taxon>
        <taxon>Ecdysozoa</taxon>
        <taxon>Arthropoda</taxon>
        <taxon>Crustacea</taxon>
        <taxon>Branchiopoda</taxon>
        <taxon>Diplostraca</taxon>
        <taxon>Cladocera</taxon>
        <taxon>Anomopoda</taxon>
        <taxon>Bosminidae</taxon>
        <taxon>Eubosmina</taxon>
    </lineage>
</organism>
<dbReference type="GO" id="GO:0005737">
    <property type="term" value="C:cytoplasm"/>
    <property type="evidence" value="ECO:0007669"/>
    <property type="project" value="UniProtKB-SubCell"/>
</dbReference>
<evidence type="ECO:0000256" key="18">
    <source>
        <dbReference type="ARBA" id="ARBA00023136"/>
    </source>
</evidence>
<evidence type="ECO:0000256" key="20">
    <source>
        <dbReference type="ARBA" id="ARBA00023242"/>
    </source>
</evidence>
<dbReference type="CDD" id="cd07417">
    <property type="entry name" value="MPP_PP5_C"/>
    <property type="match status" value="1"/>
</dbReference>
<dbReference type="EC" id="3.1.3.16" evidence="7"/>
<gene>
    <name evidence="25" type="primary">EOG090X03S1</name>
</gene>
<dbReference type="Pfam" id="PF00149">
    <property type="entry name" value="Metallophos"/>
    <property type="match status" value="1"/>
</dbReference>
<feature type="repeat" description="TPR" evidence="23">
    <location>
        <begin position="78"/>
        <end position="111"/>
    </location>
</feature>
<dbReference type="InterPro" id="IPR019734">
    <property type="entry name" value="TPR_rpt"/>
</dbReference>
<dbReference type="PIRSF" id="PIRSF033096">
    <property type="entry name" value="PPPtase_5"/>
    <property type="match status" value="1"/>
</dbReference>
<sequence length="480" mass="54988">MEQNINLEKAESLKEEANELFKKQNYVKAITLYSNAIEFNPNSAVLYANRSFAYLRTECFGYALEDASKAINLDKTYVKGYYRRAASYMALGKTKLALKDYESVFKARPNDKDAKLKFNECSKIVRQQAFEKAIAVDTIKKCISESINIESMSLESSYNGPHLIDGKVTKQFMEELMEAYKDQKKLHRKYAFKILLDVEELFKSQPSMIDVTIPEDQKFTVCGDIHGQFYDLMNIFKLNGLPSTENPFLFNGDFVDRGSFSVECIFTLFGFKLLYPNHFFMARGNHESQTMNQMYGFEGEVKSKYSMQMAELFTEVYNWLPLAHCLNQRVLVMHGGLFSRDEISLDDIRVTDRNRQPPEEGIMCELLWSDPQPMKGRSPSKRGVGIQFGPDVTARFLERNHLDYVIRSHEVKSDGYEVAHDGKCITVFSAPNYCDTMGNKGAFINMNGKDMKPQFVTYDAVPHPDVKPMAYANSLMSLFG</sequence>
<evidence type="ECO:0000256" key="5">
    <source>
        <dbReference type="ARBA" id="ARBA00004496"/>
    </source>
</evidence>
<evidence type="ECO:0000256" key="3">
    <source>
        <dbReference type="ARBA" id="ARBA00004123"/>
    </source>
</evidence>
<keyword evidence="18" id="KW-0472">Membrane</keyword>
<evidence type="ECO:0000256" key="9">
    <source>
        <dbReference type="ARBA" id="ARBA00022475"/>
    </source>
</evidence>
<accession>A0A4Y7LQ95</accession>
<evidence type="ECO:0000256" key="15">
    <source>
        <dbReference type="ARBA" id="ARBA00022842"/>
    </source>
</evidence>
<dbReference type="SUPFAM" id="SSF48452">
    <property type="entry name" value="TPR-like"/>
    <property type="match status" value="1"/>
</dbReference>
<dbReference type="Pfam" id="PF13414">
    <property type="entry name" value="TPR_11"/>
    <property type="match status" value="1"/>
</dbReference>
<evidence type="ECO:0000256" key="12">
    <source>
        <dbReference type="ARBA" id="ARBA00022737"/>
    </source>
</evidence>
<dbReference type="GO" id="GO:0005634">
    <property type="term" value="C:nucleus"/>
    <property type="evidence" value="ECO:0007669"/>
    <property type="project" value="UniProtKB-SubCell"/>
</dbReference>
<dbReference type="InterPro" id="IPR013235">
    <property type="entry name" value="PPP_dom"/>
</dbReference>
<comment type="cofactor">
    <cofactor evidence="1">
        <name>Mn(2+)</name>
        <dbReference type="ChEBI" id="CHEBI:29035"/>
    </cofactor>
</comment>
<keyword evidence="17" id="KW-0007">Acetylation</keyword>
<keyword evidence="16" id="KW-0904">Protein phosphatase</keyword>
<dbReference type="PROSITE" id="PS50005">
    <property type="entry name" value="TPR"/>
    <property type="match status" value="2"/>
</dbReference>
<dbReference type="Gene3D" id="3.60.21.10">
    <property type="match status" value="1"/>
</dbReference>
<evidence type="ECO:0000256" key="1">
    <source>
        <dbReference type="ARBA" id="ARBA00001936"/>
    </source>
</evidence>
<evidence type="ECO:0000256" key="10">
    <source>
        <dbReference type="ARBA" id="ARBA00022490"/>
    </source>
</evidence>
<comment type="similarity">
    <text evidence="6">Belongs to the PPP phosphatase family. PP-5 (PP-T) subfamily.</text>
</comment>
<keyword evidence="15" id="KW-0460">Magnesium</keyword>
<keyword evidence="13" id="KW-0378">Hydrolase</keyword>
<reference evidence="25" key="1">
    <citation type="submission" date="2018-08" db="EMBL/GenBank/DDBJ databases">
        <authorList>
            <person name="Cornetti L."/>
        </authorList>
    </citation>
    <scope>NUCLEOTIDE SEQUENCE</scope>
    <source>
        <strain evidence="25">FI-BAL1-1</strain>
    </source>
</reference>
<dbReference type="InterPro" id="IPR051134">
    <property type="entry name" value="PPP_phosphatase"/>
</dbReference>
<evidence type="ECO:0000256" key="16">
    <source>
        <dbReference type="ARBA" id="ARBA00022912"/>
    </source>
</evidence>
<evidence type="ECO:0000256" key="7">
    <source>
        <dbReference type="ARBA" id="ARBA00013081"/>
    </source>
</evidence>
<dbReference type="InterPro" id="IPR029052">
    <property type="entry name" value="Metallo-depent_PP-like"/>
</dbReference>
<dbReference type="SUPFAM" id="SSF56300">
    <property type="entry name" value="Metallo-dependent phosphatases"/>
    <property type="match status" value="1"/>
</dbReference>
<evidence type="ECO:0000256" key="13">
    <source>
        <dbReference type="ARBA" id="ARBA00022801"/>
    </source>
</evidence>
<evidence type="ECO:0000256" key="14">
    <source>
        <dbReference type="ARBA" id="ARBA00022803"/>
    </source>
</evidence>
<evidence type="ECO:0000256" key="11">
    <source>
        <dbReference type="ARBA" id="ARBA00022723"/>
    </source>
</evidence>